<protein>
    <recommendedName>
        <fullName evidence="9">C2H2-type domain-containing protein</fullName>
    </recommendedName>
</protein>
<feature type="region of interest" description="Disordered" evidence="8">
    <location>
        <begin position="211"/>
        <end position="240"/>
    </location>
</feature>
<dbReference type="Gene3D" id="3.30.160.60">
    <property type="entry name" value="Classic Zinc Finger"/>
    <property type="match status" value="1"/>
</dbReference>
<reference evidence="10" key="2">
    <citation type="submission" date="2020-05" db="UniProtKB">
        <authorList>
            <consortium name="EnsemblMetazoa"/>
        </authorList>
    </citation>
    <scope>IDENTIFICATION</scope>
    <source>
        <strain evidence="10">FAR1</strain>
    </source>
</reference>
<accession>A0A182QIB5</accession>
<evidence type="ECO:0000256" key="1">
    <source>
        <dbReference type="ARBA" id="ARBA00004123"/>
    </source>
</evidence>
<feature type="compositionally biased region" description="Basic and acidic residues" evidence="8">
    <location>
        <begin position="227"/>
        <end position="240"/>
    </location>
</feature>
<dbReference type="GO" id="GO:0005634">
    <property type="term" value="C:nucleus"/>
    <property type="evidence" value="ECO:0007669"/>
    <property type="project" value="UniProtKB-SubCell"/>
</dbReference>
<evidence type="ECO:0000256" key="8">
    <source>
        <dbReference type="SAM" id="MobiDB-lite"/>
    </source>
</evidence>
<evidence type="ECO:0000256" key="4">
    <source>
        <dbReference type="ARBA" id="ARBA00022771"/>
    </source>
</evidence>
<dbReference type="PROSITE" id="PS00028">
    <property type="entry name" value="ZINC_FINGER_C2H2_1"/>
    <property type="match status" value="3"/>
</dbReference>
<feature type="compositionally biased region" description="Basic and acidic residues" evidence="8">
    <location>
        <begin position="153"/>
        <end position="178"/>
    </location>
</feature>
<reference evidence="11" key="1">
    <citation type="submission" date="2014-01" db="EMBL/GenBank/DDBJ databases">
        <title>The Genome Sequence of Anopheles farauti FAR1 (V2).</title>
        <authorList>
            <consortium name="The Broad Institute Genomics Platform"/>
            <person name="Neafsey D.E."/>
            <person name="Besansky N."/>
            <person name="Howell P."/>
            <person name="Walton C."/>
            <person name="Young S.K."/>
            <person name="Zeng Q."/>
            <person name="Gargeya S."/>
            <person name="Fitzgerald M."/>
            <person name="Haas B."/>
            <person name="Abouelleil A."/>
            <person name="Allen A.W."/>
            <person name="Alvarado L."/>
            <person name="Arachchi H.M."/>
            <person name="Berlin A.M."/>
            <person name="Chapman S.B."/>
            <person name="Gainer-Dewar J."/>
            <person name="Goldberg J."/>
            <person name="Griggs A."/>
            <person name="Gujja S."/>
            <person name="Hansen M."/>
            <person name="Howarth C."/>
            <person name="Imamovic A."/>
            <person name="Ireland A."/>
            <person name="Larimer J."/>
            <person name="McCowan C."/>
            <person name="Murphy C."/>
            <person name="Pearson M."/>
            <person name="Poon T.W."/>
            <person name="Priest M."/>
            <person name="Roberts A."/>
            <person name="Saif S."/>
            <person name="Shea T."/>
            <person name="Sisk P."/>
            <person name="Sykes S."/>
            <person name="Wortman J."/>
            <person name="Nusbaum C."/>
            <person name="Birren B."/>
        </authorList>
    </citation>
    <scope>NUCLEOTIDE SEQUENCE [LARGE SCALE GENOMIC DNA]</scope>
    <source>
        <strain evidence="11">FAR1</strain>
    </source>
</reference>
<dbReference type="EnsemblMetazoa" id="AFAF010745-RA">
    <property type="protein sequence ID" value="AFAF010745-PA"/>
    <property type="gene ID" value="AFAF010745"/>
</dbReference>
<dbReference type="InterPro" id="IPR057618">
    <property type="entry name" value="Znf_POGZ/Z280C-D-like"/>
</dbReference>
<feature type="compositionally biased region" description="Low complexity" evidence="8">
    <location>
        <begin position="102"/>
        <end position="112"/>
    </location>
</feature>
<keyword evidence="2" id="KW-0479">Metal-binding</keyword>
<evidence type="ECO:0000313" key="10">
    <source>
        <dbReference type="EnsemblMetazoa" id="AFAF010745-PA"/>
    </source>
</evidence>
<dbReference type="VEuPathDB" id="VectorBase:AFAF010745"/>
<feature type="region of interest" description="Disordered" evidence="8">
    <location>
        <begin position="152"/>
        <end position="190"/>
    </location>
</feature>
<feature type="region of interest" description="Disordered" evidence="8">
    <location>
        <begin position="611"/>
        <end position="652"/>
    </location>
</feature>
<feature type="region of interest" description="Disordered" evidence="8">
    <location>
        <begin position="88"/>
        <end position="131"/>
    </location>
</feature>
<dbReference type="PANTHER" id="PTHR24406">
    <property type="entry name" value="TRANSCRIPTIONAL REPRESSOR CTCFL-RELATED"/>
    <property type="match status" value="1"/>
</dbReference>
<feature type="domain" description="C2H2-type" evidence="9">
    <location>
        <begin position="794"/>
        <end position="825"/>
    </location>
</feature>
<feature type="compositionally biased region" description="Basic and acidic residues" evidence="8">
    <location>
        <begin position="1162"/>
        <end position="1173"/>
    </location>
</feature>
<dbReference type="InterPro" id="IPR050888">
    <property type="entry name" value="ZnF_C2H2-type_TF"/>
</dbReference>
<dbReference type="Pfam" id="PF25429">
    <property type="entry name" value="zf-POGZ"/>
    <property type="match status" value="1"/>
</dbReference>
<evidence type="ECO:0000256" key="2">
    <source>
        <dbReference type="ARBA" id="ARBA00022723"/>
    </source>
</evidence>
<dbReference type="InterPro" id="IPR013087">
    <property type="entry name" value="Znf_C2H2_type"/>
</dbReference>
<name>A0A182QIB5_9DIPT</name>
<keyword evidence="4 7" id="KW-0863">Zinc-finger</keyword>
<dbReference type="PROSITE" id="PS50157">
    <property type="entry name" value="ZINC_FINGER_C2H2_2"/>
    <property type="match status" value="1"/>
</dbReference>
<organism evidence="10 11">
    <name type="scientific">Anopheles farauti</name>
    <dbReference type="NCBI Taxonomy" id="69004"/>
    <lineage>
        <taxon>Eukaryota</taxon>
        <taxon>Metazoa</taxon>
        <taxon>Ecdysozoa</taxon>
        <taxon>Arthropoda</taxon>
        <taxon>Hexapoda</taxon>
        <taxon>Insecta</taxon>
        <taxon>Pterygota</taxon>
        <taxon>Neoptera</taxon>
        <taxon>Endopterygota</taxon>
        <taxon>Diptera</taxon>
        <taxon>Nematocera</taxon>
        <taxon>Culicoidea</taxon>
        <taxon>Culicidae</taxon>
        <taxon>Anophelinae</taxon>
        <taxon>Anopheles</taxon>
    </lineage>
</organism>
<proteinExistence type="predicted"/>
<dbReference type="Proteomes" id="UP000075886">
    <property type="component" value="Unassembled WGS sequence"/>
</dbReference>
<dbReference type="GO" id="GO:0003677">
    <property type="term" value="F:DNA binding"/>
    <property type="evidence" value="ECO:0007669"/>
    <property type="project" value="UniProtKB-KW"/>
</dbReference>
<evidence type="ECO:0000256" key="3">
    <source>
        <dbReference type="ARBA" id="ARBA00022737"/>
    </source>
</evidence>
<dbReference type="AlphaFoldDB" id="A0A182QIB5"/>
<keyword evidence="5" id="KW-0862">Zinc</keyword>
<feature type="region of interest" description="Disordered" evidence="8">
    <location>
        <begin position="1150"/>
        <end position="1187"/>
    </location>
</feature>
<keyword evidence="3" id="KW-0677">Repeat</keyword>
<dbReference type="EMBL" id="AXCN02001485">
    <property type="status" value="NOT_ANNOTATED_CDS"/>
    <property type="molecule type" value="Genomic_DNA"/>
</dbReference>
<evidence type="ECO:0000256" key="6">
    <source>
        <dbReference type="ARBA" id="ARBA00023242"/>
    </source>
</evidence>
<keyword evidence="11" id="KW-1185">Reference proteome</keyword>
<keyword evidence="6" id="KW-0539">Nucleus</keyword>
<dbReference type="STRING" id="69004.A0A182QIB5"/>
<dbReference type="SMART" id="SM00355">
    <property type="entry name" value="ZnF_C2H2"/>
    <property type="match status" value="6"/>
</dbReference>
<evidence type="ECO:0000256" key="5">
    <source>
        <dbReference type="ARBA" id="ARBA00022833"/>
    </source>
</evidence>
<sequence length="1187" mass="131784">MAPAVDITLHLECWREGLSPAQKAAYDKAEKEHNEIRNKLKAVVQETGGKNIYAGQVFTAYQVLGPVPGLEQISQPLSALSKRRHAPPLAPVYTPSPRVANATSSPEPSPSARRGRGRRTEITIDEGPSTEPVVEIASDDEDYIPLAKRIKAKDKTPKDSPSLKKVREEKVKTPEIKTKGPKSPVSTSKVAAISVRPTEFNSIGGLQVGADKDKKRATAEPTAVVDLTKDDGNKPSADSREISFSKIQGKTFPSLVVLARPSLRDTEKTTSDRPQLDAKVKNVLVHPAPKFTEWLIQQGLIKSEQTCQIHSDKLLKLGMYSDTSKFPYSGGYFWISDCCPTRFTSVFHGSLFEGSPHPPSVILKLIYHWACQTNISNVVNWVKVDNMYLKGLYTLLRSVCTLALCRHMKLLGGHKKSIEIGVISLGTTTQDGQQRQVKVEVLGVLDPEAKIIRLRAVEPLMDGDRSYKKRFSKILEPLNDWVDRDSTILTDLTVDKGTLNSMGYRTVVQVSPAESTGKNSNANIMDYLRRIVPRMFQNTLSLLSRQIIQQFLNELVWRELYGNSPGSTFDNIVKHLAEEAKIETKDNLITRLHKAAADPFKHWNIVSDIPPLSKTPTKRGRKPKDYSLDESTSTPSVVRATAASPTQPQPPKKIILKKVKNEEERAASVAAAPPTPASPIVATNLKKNALASQKETTVALETYYYGCAGGKDLKESALPCPDFAVPCPECSGMILRSNLHLLDHLLWHANPPPPEFAVRPTQCRMCLEYVPDKAELKLHVENAHPKESKNTFSKTCNCLICEQRFSTLAVLTVHMQKSHHQLEMPYRCVGCDFRSSILHTTIEHFYQQHKGTSLLQCPFCLKMACAYRNDSTALVQNVANFLNHLRSHMDKTSSKRCNKCALSFFTKGEHKFHTIYNHFANRADSTVKEIVKPAVHIEKPKKKVNIQKDATMFRVIKSWSKVVLNMQNGCICLECGNDFDQFNHMIGRVKCLKCPFQTDCLQSMLNHVVSCTSLSLASAKQHPKATMSQEMHCKCGFSSFDGYALARHLVACGRHGAVYSSVEAAQANVTERSMLDMLGLVRRDEEGENGGEPLPAANFSLTLNDSFSQNTTVGELNEPSVSGVAYDPSQSLYNIAGSGEQQFTTQLSFDDLGPPSVLPAQDNDRTPQLKDDYQSLATPRVPDQPDY</sequence>
<evidence type="ECO:0000256" key="7">
    <source>
        <dbReference type="PROSITE-ProRule" id="PRU00042"/>
    </source>
</evidence>
<comment type="subcellular location">
    <subcellularLocation>
        <location evidence="1">Nucleus</location>
    </subcellularLocation>
</comment>
<evidence type="ECO:0000313" key="11">
    <source>
        <dbReference type="Proteomes" id="UP000075886"/>
    </source>
</evidence>
<evidence type="ECO:0000259" key="9">
    <source>
        <dbReference type="PROSITE" id="PS50157"/>
    </source>
</evidence>
<dbReference type="GO" id="GO:0008270">
    <property type="term" value="F:zinc ion binding"/>
    <property type="evidence" value="ECO:0007669"/>
    <property type="project" value="UniProtKB-KW"/>
</dbReference>